<name>A0A0N0DT26_LEPPY</name>
<dbReference type="Proteomes" id="UP000037923">
    <property type="component" value="Unassembled WGS sequence"/>
</dbReference>
<feature type="compositionally biased region" description="Polar residues" evidence="2">
    <location>
        <begin position="1210"/>
        <end position="1232"/>
    </location>
</feature>
<evidence type="ECO:0000313" key="3">
    <source>
        <dbReference type="EMBL" id="KPA76454.1"/>
    </source>
</evidence>
<sequence length="1531" mass="164935">MQSSSASPSRLPMLRQDRPPHNDGPQPSGVRAGGRQPSTSLVSNSTIASANRALRSGGGGNSHRNSTRSHDSYHTSSSPSDASGAVNFDAASRDISQHHHLVGASDNSSNISNSKQSAVSATAATTTTAARLRLPPTTLPHPLPREQPSAHVSPLNTPTPAARLSHLEQTGQLGSLPPQLYLPELQPAGAALDTLTPPMDGLVALQDATTGLFVRHVTLEDPAAAEKEASVTTDTAITPTDTDHTKSPTTPRATYESARAEALMKATPLVSAALLDAGVDDRINPFLLDKMIRQGHRRVAAVAAAAAAAKAAAAEAKRKADSGRMYPAPSYPAVAAPAAAPKGPRTSADRSGKAARAADETRFHEPPALQSAYNVVSLPVVPANAAEKEAERREDLVRAAKDADAFAEILAEYANDAQDEEAACNPRSAALLEERQLTAKRGQTSTQSHKTLLLMSSPDYTRFASAASANDAAFIRQLVSYYYTTRTRAAAAAADSQKWSETGTKPVRVALTSTTLEAAVKGATGSSVDPLQGYNDTVAWQRAASLRANEVEANKDFSMLDAVLSVSREYVEVQASEMGVPGKGTAALSERRRDLLRKLITLDQTRIPDSLWVTCAPPLSRLATLTSSSPQAAANRANLLDASTAAADREQDATSTGSLVGASGAFMAALTGPAAAAAGEKARRFSEQARPSIVAASIVATQSEDSMHYGHRSQAAVNPAAAATSSNTIFPAVRPTERSQVYLLADVLDRMLHDPSHPQWVELLSNPEMARYVFAADGDAAAEAFNFGNDNDVSASLRMNPETEKLAEALWGPPGDQRLMAYTDAALQVLDILDTGLSELVRQVACHCTERGALLDLLRQSVVDITTTQVHLLGQVKQQARQDAANAVTLRAENKQLREQLSTARRELAELAETHTQLLDRIDPIQRKSDRLDELMARVASKARRFETHRQDEHIALLQLLEESMKQKATSTVDSFYNEVNDMYARHAGEDHTDTSTHGGIPLLMAAEMPSVTAARAHAAEQRQTMERMYTESHKLLNALQDIVAATNAACSPLYQKMMLTDVSPVAKVATSRWTTVARAVGAFEKERRHRLRVYEVFTEYCTVFRHEQAAASAAAAAAAAAQSTPDANNSNGVKRQASNETADDSNTFTTATLQSHGESFLVEQRPSQEKTTKTKKRDGDDGDGTADGTDADAESNDDLIDVNNKVHSLQRSLAQPPAQTDPASSSTSRGTANPLGTIITQKDLVAMSATDCTVDEVNALFRNDLDVRAYLRGSWEDYIRDRRLQETAAGVDDTYTLRLPDLLQMLCDMHVTLAEVTLRMRAMAESGVLQTLLRPPLEPPAHPEVPCPLCCRRDTCEMDRRRRREAMSRIARDLQGKMDAVEAKSRAAQLERDEAKREVRRLKMELQQVSQGNASVPSAGNSSPSSASLHNARDSSMPSFRRGRRGTSTPREPPFDNSGGQDRKGSVGTPRSQRPRQSRRKSSTGETLSPPRRSTTKGGADDSDNNDSAPRGPCSALHLLRRWHRARRQV</sequence>
<evidence type="ECO:0000256" key="1">
    <source>
        <dbReference type="SAM" id="Coils"/>
    </source>
</evidence>
<organism evidence="3 4">
    <name type="scientific">Leptomonas pyrrhocoris</name>
    <name type="common">Firebug parasite</name>
    <dbReference type="NCBI Taxonomy" id="157538"/>
    <lineage>
        <taxon>Eukaryota</taxon>
        <taxon>Discoba</taxon>
        <taxon>Euglenozoa</taxon>
        <taxon>Kinetoplastea</taxon>
        <taxon>Metakinetoplastina</taxon>
        <taxon>Trypanosomatida</taxon>
        <taxon>Trypanosomatidae</taxon>
        <taxon>Leishmaniinae</taxon>
        <taxon>Leptomonas</taxon>
    </lineage>
</organism>
<feature type="compositionally biased region" description="Basic residues" evidence="2">
    <location>
        <begin position="1474"/>
        <end position="1483"/>
    </location>
</feature>
<feature type="region of interest" description="Disordered" evidence="2">
    <location>
        <begin position="1124"/>
        <end position="1198"/>
    </location>
</feature>
<dbReference type="EMBL" id="LGTL01000020">
    <property type="protein sequence ID" value="KPA76453.1"/>
    <property type="molecule type" value="Genomic_DNA"/>
</dbReference>
<dbReference type="GeneID" id="26908060"/>
<dbReference type="RefSeq" id="XP_015654892.1">
    <property type="nucleotide sequence ID" value="XM_015806528.1"/>
</dbReference>
<feature type="compositionally biased region" description="Acidic residues" evidence="2">
    <location>
        <begin position="1181"/>
        <end position="1198"/>
    </location>
</feature>
<feature type="compositionally biased region" description="Low complexity" evidence="2">
    <location>
        <begin position="1413"/>
        <end position="1429"/>
    </location>
</feature>
<reference evidence="3 4" key="1">
    <citation type="submission" date="2015-07" db="EMBL/GenBank/DDBJ databases">
        <title>High-quality genome of monoxenous trypanosomatid Leptomonas pyrrhocoris.</title>
        <authorList>
            <person name="Flegontov P."/>
            <person name="Butenko A."/>
            <person name="Firsov S."/>
            <person name="Vlcek C."/>
            <person name="Logacheva M.D."/>
            <person name="Field M."/>
            <person name="Filatov D."/>
            <person name="Flegontova O."/>
            <person name="Gerasimov E."/>
            <person name="Jackson A.P."/>
            <person name="Kelly S."/>
            <person name="Opperdoes F."/>
            <person name="O'Reilly A."/>
            <person name="Votypka J."/>
            <person name="Yurchenko V."/>
            <person name="Lukes J."/>
        </authorList>
    </citation>
    <scope>NUCLEOTIDE SEQUENCE [LARGE SCALE GENOMIC DNA]</scope>
    <source>
        <strain evidence="3">H10</strain>
    </source>
</reference>
<keyword evidence="1" id="KW-0175">Coiled coil</keyword>
<feature type="compositionally biased region" description="Polar residues" evidence="2">
    <location>
        <begin position="105"/>
        <end position="120"/>
    </location>
</feature>
<accession>A0A0N0DT26</accession>
<feature type="compositionally biased region" description="Polar residues" evidence="2">
    <location>
        <begin position="36"/>
        <end position="49"/>
    </location>
</feature>
<feature type="region of interest" description="Disordered" evidence="2">
    <location>
        <begin position="334"/>
        <end position="368"/>
    </location>
</feature>
<keyword evidence="4" id="KW-1185">Reference proteome</keyword>
<dbReference type="VEuPathDB" id="TriTrypDB:LpyrH10_20_0980"/>
<feature type="compositionally biased region" description="Low complexity" evidence="2">
    <location>
        <begin position="74"/>
        <end position="83"/>
    </location>
</feature>
<protein>
    <submittedName>
        <fullName evidence="3">Uncharacterized protein</fullName>
    </submittedName>
</protein>
<feature type="region of interest" description="Disordered" evidence="2">
    <location>
        <begin position="1407"/>
        <end position="1518"/>
    </location>
</feature>
<dbReference type="PANTHER" id="PTHR34894">
    <property type="entry name" value="SAM-DEPENDENT METHYLTRANSFERASE RSMI, CONSERVED SITE"/>
    <property type="match status" value="1"/>
</dbReference>
<feature type="compositionally biased region" description="Polar residues" evidence="2">
    <location>
        <begin position="1125"/>
        <end position="1158"/>
    </location>
</feature>
<gene>
    <name evidence="3" type="ORF">ABB37_07775</name>
</gene>
<dbReference type="OrthoDB" id="273694at2759"/>
<feature type="region of interest" description="Disordered" evidence="2">
    <location>
        <begin position="1210"/>
        <end position="1236"/>
    </location>
</feature>
<feature type="compositionally biased region" description="Polar residues" evidence="2">
    <location>
        <begin position="1485"/>
        <end position="1498"/>
    </location>
</feature>
<evidence type="ECO:0000313" key="4">
    <source>
        <dbReference type="Proteomes" id="UP000037923"/>
    </source>
</evidence>
<dbReference type="EMBL" id="LGTL01000020">
    <property type="protein sequence ID" value="KPA76454.1"/>
    <property type="molecule type" value="Genomic_DNA"/>
</dbReference>
<feature type="compositionally biased region" description="Basic and acidic residues" evidence="2">
    <location>
        <begin position="347"/>
        <end position="365"/>
    </location>
</feature>
<feature type="region of interest" description="Disordered" evidence="2">
    <location>
        <begin position="224"/>
        <end position="251"/>
    </location>
</feature>
<comment type="caution">
    <text evidence="3">The sequence shown here is derived from an EMBL/GenBank/DDBJ whole genome shotgun (WGS) entry which is preliminary data.</text>
</comment>
<dbReference type="OMA" id="RIPETWW"/>
<dbReference type="RefSeq" id="XP_015654893.1">
    <property type="nucleotide sequence ID" value="XM_015806529.1"/>
</dbReference>
<feature type="coiled-coil region" evidence="1">
    <location>
        <begin position="880"/>
        <end position="945"/>
    </location>
</feature>
<feature type="region of interest" description="Disordered" evidence="2">
    <location>
        <begin position="1"/>
        <end position="86"/>
    </location>
</feature>
<dbReference type="PANTHER" id="PTHR34894:SF5">
    <property type="entry name" value="EF-HAND DOMAIN-CONTAINING PROTEIN"/>
    <property type="match status" value="1"/>
</dbReference>
<proteinExistence type="predicted"/>
<evidence type="ECO:0000256" key="2">
    <source>
        <dbReference type="SAM" id="MobiDB-lite"/>
    </source>
</evidence>
<feature type="compositionally biased region" description="Low complexity" evidence="2">
    <location>
        <begin position="121"/>
        <end position="130"/>
    </location>
</feature>
<feature type="region of interest" description="Disordered" evidence="2">
    <location>
        <begin position="103"/>
        <end position="130"/>
    </location>
</feature>